<dbReference type="OrthoDB" id="445556at2759"/>
<sequence>MSCCRCLQKMIRYMDRNPSQVHRQGYFPAACFLLCTKPNLSTIKPKPESCSGLIFKTHLAKPILSLKTPSGSLRGRPRAAIKNLYGTAQATESFYDLLGVSESGTLSEIKKAYKQLALKYHPDVSPPDRIEEYTKTFICVQEAYQTLSDPKTRALYDSDLANGFHLASSRTRFQHDQGWGHWRDLWQSQLMELMRRSANNDSTRARASWGARMRRQRSQRFGYGFE</sequence>
<accession>A0A7J0FT80</accession>
<dbReference type="Proteomes" id="UP000585474">
    <property type="component" value="Unassembled WGS sequence"/>
</dbReference>
<dbReference type="AlphaFoldDB" id="A0A7J0FT80"/>
<dbReference type="InterPro" id="IPR018253">
    <property type="entry name" value="DnaJ_domain_CS"/>
</dbReference>
<evidence type="ECO:0000259" key="1">
    <source>
        <dbReference type="PROSITE" id="PS50076"/>
    </source>
</evidence>
<dbReference type="PROSITE" id="PS00636">
    <property type="entry name" value="DNAJ_1"/>
    <property type="match status" value="1"/>
</dbReference>
<dbReference type="CDD" id="cd06257">
    <property type="entry name" value="DnaJ"/>
    <property type="match status" value="1"/>
</dbReference>
<dbReference type="GO" id="GO:0009507">
    <property type="term" value="C:chloroplast"/>
    <property type="evidence" value="ECO:0007669"/>
    <property type="project" value="TreeGrafter"/>
</dbReference>
<dbReference type="SMART" id="SM00271">
    <property type="entry name" value="DnaJ"/>
    <property type="match status" value="1"/>
</dbReference>
<evidence type="ECO:0000313" key="2">
    <source>
        <dbReference type="EMBL" id="GFZ01891.1"/>
    </source>
</evidence>
<reference evidence="2 3" key="1">
    <citation type="submission" date="2019-07" db="EMBL/GenBank/DDBJ databases">
        <title>De Novo Assembly of kiwifruit Actinidia rufa.</title>
        <authorList>
            <person name="Sugita-Konishi S."/>
            <person name="Sato K."/>
            <person name="Mori E."/>
            <person name="Abe Y."/>
            <person name="Kisaki G."/>
            <person name="Hamano K."/>
            <person name="Suezawa K."/>
            <person name="Otani M."/>
            <person name="Fukuda T."/>
            <person name="Manabe T."/>
            <person name="Gomi K."/>
            <person name="Tabuchi M."/>
            <person name="Akimitsu K."/>
            <person name="Kataoka I."/>
        </authorList>
    </citation>
    <scope>NUCLEOTIDE SEQUENCE [LARGE SCALE GENOMIC DNA]</scope>
    <source>
        <strain evidence="3">cv. Fuchu</strain>
    </source>
</reference>
<feature type="domain" description="J" evidence="1">
    <location>
        <begin position="93"/>
        <end position="160"/>
    </location>
</feature>
<proteinExistence type="predicted"/>
<dbReference type="InterPro" id="IPR036869">
    <property type="entry name" value="J_dom_sf"/>
</dbReference>
<dbReference type="Gene3D" id="1.10.287.110">
    <property type="entry name" value="DnaJ domain"/>
    <property type="match status" value="1"/>
</dbReference>
<dbReference type="Pfam" id="PF00226">
    <property type="entry name" value="DnaJ"/>
    <property type="match status" value="1"/>
</dbReference>
<dbReference type="PROSITE" id="PS50076">
    <property type="entry name" value="DNAJ_2"/>
    <property type="match status" value="1"/>
</dbReference>
<protein>
    <recommendedName>
        <fullName evidence="1">J domain-containing protein</fullName>
    </recommendedName>
</protein>
<dbReference type="InterPro" id="IPR053232">
    <property type="entry name" value="DnaJ_C/III_chloroplastic"/>
</dbReference>
<dbReference type="InterPro" id="IPR001623">
    <property type="entry name" value="DnaJ_domain"/>
</dbReference>
<keyword evidence="3" id="KW-1185">Reference proteome</keyword>
<comment type="caution">
    <text evidence="2">The sequence shown here is derived from an EMBL/GenBank/DDBJ whole genome shotgun (WGS) entry which is preliminary data.</text>
</comment>
<organism evidence="2 3">
    <name type="scientific">Actinidia rufa</name>
    <dbReference type="NCBI Taxonomy" id="165716"/>
    <lineage>
        <taxon>Eukaryota</taxon>
        <taxon>Viridiplantae</taxon>
        <taxon>Streptophyta</taxon>
        <taxon>Embryophyta</taxon>
        <taxon>Tracheophyta</taxon>
        <taxon>Spermatophyta</taxon>
        <taxon>Magnoliopsida</taxon>
        <taxon>eudicotyledons</taxon>
        <taxon>Gunneridae</taxon>
        <taxon>Pentapetalae</taxon>
        <taxon>asterids</taxon>
        <taxon>Ericales</taxon>
        <taxon>Actinidiaceae</taxon>
        <taxon>Actinidia</taxon>
    </lineage>
</organism>
<dbReference type="PANTHER" id="PTHR45090">
    <property type="entry name" value="CHAPERONE PROTEIN DNAJ 20 CHLOROPLASTIC"/>
    <property type="match status" value="1"/>
</dbReference>
<gene>
    <name evidence="2" type="ORF">Acr_15g0005000</name>
</gene>
<dbReference type="SUPFAM" id="SSF46565">
    <property type="entry name" value="Chaperone J-domain"/>
    <property type="match status" value="1"/>
</dbReference>
<evidence type="ECO:0000313" key="3">
    <source>
        <dbReference type="Proteomes" id="UP000585474"/>
    </source>
</evidence>
<name>A0A7J0FT80_9ERIC</name>
<dbReference type="PANTHER" id="PTHR45090:SF4">
    <property type="entry name" value="J DOMAIN-CONTAINING PROTEIN"/>
    <property type="match status" value="1"/>
</dbReference>
<dbReference type="PRINTS" id="PR00625">
    <property type="entry name" value="JDOMAIN"/>
</dbReference>
<dbReference type="EMBL" id="BJWL01000015">
    <property type="protein sequence ID" value="GFZ01891.1"/>
    <property type="molecule type" value="Genomic_DNA"/>
</dbReference>